<feature type="chain" id="PRO_5009916649" evidence="2">
    <location>
        <begin position="26"/>
        <end position="361"/>
    </location>
</feature>
<evidence type="ECO:0000256" key="2">
    <source>
        <dbReference type="SAM" id="SignalP"/>
    </source>
</evidence>
<feature type="compositionally biased region" description="Low complexity" evidence="1">
    <location>
        <begin position="33"/>
        <end position="43"/>
    </location>
</feature>
<accession>A0A1M6D907</accession>
<dbReference type="AlphaFoldDB" id="A0A1M6D907"/>
<feature type="region of interest" description="Disordered" evidence="1">
    <location>
        <begin position="33"/>
        <end position="58"/>
    </location>
</feature>
<evidence type="ECO:0000313" key="4">
    <source>
        <dbReference type="Proteomes" id="UP000184185"/>
    </source>
</evidence>
<keyword evidence="4" id="KW-1185">Reference proteome</keyword>
<organism evidence="3 4">
    <name type="scientific">Pseudobutyrivibrio xylanivorans DSM 14809</name>
    <dbReference type="NCBI Taxonomy" id="1123012"/>
    <lineage>
        <taxon>Bacteria</taxon>
        <taxon>Bacillati</taxon>
        <taxon>Bacillota</taxon>
        <taxon>Clostridia</taxon>
        <taxon>Lachnospirales</taxon>
        <taxon>Lachnospiraceae</taxon>
        <taxon>Pseudobutyrivibrio</taxon>
    </lineage>
</organism>
<reference evidence="3 4" key="1">
    <citation type="submission" date="2016-11" db="EMBL/GenBank/DDBJ databases">
        <authorList>
            <person name="Jaros S."/>
            <person name="Januszkiewicz K."/>
            <person name="Wedrychowicz H."/>
        </authorList>
    </citation>
    <scope>NUCLEOTIDE SEQUENCE [LARGE SCALE GENOMIC DNA]</scope>
    <source>
        <strain evidence="3 4">DSM 14809</strain>
    </source>
</reference>
<dbReference type="OrthoDB" id="2068523at2"/>
<name>A0A1M6D907_PSEXY</name>
<dbReference type="Proteomes" id="UP000184185">
    <property type="component" value="Unassembled WGS sequence"/>
</dbReference>
<keyword evidence="2" id="KW-0732">Signal</keyword>
<protein>
    <submittedName>
        <fullName evidence="3">Uncharacterized protein</fullName>
    </submittedName>
</protein>
<feature type="signal peptide" evidence="2">
    <location>
        <begin position="1"/>
        <end position="25"/>
    </location>
</feature>
<sequence>MKLKRILAVAMATTMVMAMSITALAEDTAPATEGAASGAGASEGHVEQKHPNVVLPTTGDTSTFAYTMDPERLISTTSAAKHANSEYPAAASDTGVYFNNGPKAASGADAAITVYANKSKDLTVTNKSSFDIDLTVTAEAEASTGGKDIPLVEKTAIGTATAAALNLGLIIDTGVEATTSTTDILSDAPVTKKITLAGNADNYFITVESGEYVYRARTYDEYKALDENGSKTEDDYEDTWKSMTFAVEGSATSGKAIADGTTAPTLKVTWSWVDPTAGPSITTKTATAKAGVNTDIAFSGVIADISDIKLDTTSVKSKTTITDGKITVLSSWTDKWTSGQKRVLTVEFVGGKTDTVEITKE</sequence>
<proteinExistence type="predicted"/>
<gene>
    <name evidence="3" type="ORF">SAMN02745725_00894</name>
</gene>
<evidence type="ECO:0000256" key="1">
    <source>
        <dbReference type="SAM" id="MobiDB-lite"/>
    </source>
</evidence>
<dbReference type="RefSeq" id="WP_072913295.1">
    <property type="nucleotide sequence ID" value="NZ_FQYQ01000004.1"/>
</dbReference>
<evidence type="ECO:0000313" key="3">
    <source>
        <dbReference type="EMBL" id="SHI69693.1"/>
    </source>
</evidence>
<dbReference type="EMBL" id="FQYQ01000004">
    <property type="protein sequence ID" value="SHI69693.1"/>
    <property type="molecule type" value="Genomic_DNA"/>
</dbReference>